<keyword evidence="1" id="KW-1133">Transmembrane helix</keyword>
<feature type="transmembrane region" description="Helical" evidence="1">
    <location>
        <begin position="15"/>
        <end position="36"/>
    </location>
</feature>
<keyword evidence="1" id="KW-0812">Transmembrane</keyword>
<accession>A0A3B1E677</accession>
<name>A0A3B1E677_9ZZZZ</name>
<organism evidence="2">
    <name type="scientific">hydrothermal vent metagenome</name>
    <dbReference type="NCBI Taxonomy" id="652676"/>
    <lineage>
        <taxon>unclassified sequences</taxon>
        <taxon>metagenomes</taxon>
        <taxon>ecological metagenomes</taxon>
    </lineage>
</organism>
<evidence type="ECO:0000313" key="2">
    <source>
        <dbReference type="EMBL" id="VAX38547.1"/>
    </source>
</evidence>
<protein>
    <submittedName>
        <fullName evidence="2">Uncharacterized protein</fullName>
    </submittedName>
</protein>
<keyword evidence="1" id="KW-0472">Membrane</keyword>
<gene>
    <name evidence="2" type="ORF">MNBD_PLANCTO02-1206</name>
</gene>
<reference evidence="2" key="1">
    <citation type="submission" date="2018-06" db="EMBL/GenBank/DDBJ databases">
        <authorList>
            <person name="Zhirakovskaya E."/>
        </authorList>
    </citation>
    <scope>NUCLEOTIDE SEQUENCE</scope>
</reference>
<proteinExistence type="predicted"/>
<dbReference type="AlphaFoldDB" id="A0A3B1E677"/>
<sequence>MSLATQQQQEQTRFFFLPGWVVSLLFHAGLLVLLTVSLKSCSSGTEGAGEGEM</sequence>
<feature type="non-terminal residue" evidence="2">
    <location>
        <position position="53"/>
    </location>
</feature>
<dbReference type="EMBL" id="UOGL01000221">
    <property type="protein sequence ID" value="VAX38547.1"/>
    <property type="molecule type" value="Genomic_DNA"/>
</dbReference>
<evidence type="ECO:0000256" key="1">
    <source>
        <dbReference type="SAM" id="Phobius"/>
    </source>
</evidence>